<dbReference type="InterPro" id="IPR027417">
    <property type="entry name" value="P-loop_NTPase"/>
</dbReference>
<reference evidence="1 2" key="1">
    <citation type="journal article" date="2015" name="Sci. Rep.">
        <title>The power of single molecule real-time sequencing technology in the de novo assembly of a eukaryotic genome.</title>
        <authorList>
            <person name="Sakai H."/>
            <person name="Naito K."/>
            <person name="Ogiso-Tanaka E."/>
            <person name="Takahashi Y."/>
            <person name="Iseki K."/>
            <person name="Muto C."/>
            <person name="Satou K."/>
            <person name="Teruya K."/>
            <person name="Shiroma A."/>
            <person name="Shimoji M."/>
            <person name="Hirano T."/>
            <person name="Itoh T."/>
            <person name="Kaga A."/>
            <person name="Tomooka N."/>
        </authorList>
    </citation>
    <scope>NUCLEOTIDE SEQUENCE [LARGE SCALE GENOMIC DNA]</scope>
    <source>
        <strain evidence="2">cv. Shumari</strain>
    </source>
</reference>
<protein>
    <recommendedName>
        <fullName evidence="3">ABC transporter domain-containing protein</fullName>
    </recommendedName>
</protein>
<dbReference type="Proteomes" id="UP000291084">
    <property type="component" value="Chromosome 4"/>
</dbReference>
<evidence type="ECO:0000313" key="1">
    <source>
        <dbReference type="EMBL" id="BAT84648.1"/>
    </source>
</evidence>
<dbReference type="PANTHER" id="PTHR43394">
    <property type="entry name" value="ATP-DEPENDENT PERMEASE MDL1, MITOCHONDRIAL"/>
    <property type="match status" value="1"/>
</dbReference>
<keyword evidence="2" id="KW-1185">Reference proteome</keyword>
<evidence type="ECO:0000313" key="2">
    <source>
        <dbReference type="Proteomes" id="UP000291084"/>
    </source>
</evidence>
<dbReference type="Gene3D" id="3.40.50.300">
    <property type="entry name" value="P-loop containing nucleotide triphosphate hydrolases"/>
    <property type="match status" value="1"/>
</dbReference>
<sequence>MQSEEILVVRGGEGKTAEMLVKWKGMPLCENSCESLQKIENYFPELHLEDKVKTMEDGFGTNIVLKEKGKSGKFTKESLYALKDESKTRTIIIIAHRLSTAKAADKIFVMDDGGIIEMGDHEELMLKDGLYAKLNKIQANILT</sequence>
<dbReference type="SUPFAM" id="SSF52540">
    <property type="entry name" value="P-loop containing nucleoside triphosphate hydrolases"/>
    <property type="match status" value="1"/>
</dbReference>
<accession>A0A0S3RVU3</accession>
<dbReference type="PANTHER" id="PTHR43394:SF1">
    <property type="entry name" value="ATP-BINDING CASSETTE SUB-FAMILY B MEMBER 10, MITOCHONDRIAL"/>
    <property type="match status" value="1"/>
</dbReference>
<dbReference type="EMBL" id="AP015037">
    <property type="protein sequence ID" value="BAT84648.1"/>
    <property type="molecule type" value="Genomic_DNA"/>
</dbReference>
<organism evidence="1 2">
    <name type="scientific">Vigna angularis var. angularis</name>
    <dbReference type="NCBI Taxonomy" id="157739"/>
    <lineage>
        <taxon>Eukaryota</taxon>
        <taxon>Viridiplantae</taxon>
        <taxon>Streptophyta</taxon>
        <taxon>Embryophyta</taxon>
        <taxon>Tracheophyta</taxon>
        <taxon>Spermatophyta</taxon>
        <taxon>Magnoliopsida</taxon>
        <taxon>eudicotyledons</taxon>
        <taxon>Gunneridae</taxon>
        <taxon>Pentapetalae</taxon>
        <taxon>rosids</taxon>
        <taxon>fabids</taxon>
        <taxon>Fabales</taxon>
        <taxon>Fabaceae</taxon>
        <taxon>Papilionoideae</taxon>
        <taxon>50 kb inversion clade</taxon>
        <taxon>NPAAA clade</taxon>
        <taxon>indigoferoid/millettioid clade</taxon>
        <taxon>Phaseoleae</taxon>
        <taxon>Vigna</taxon>
    </lineage>
</organism>
<gene>
    <name evidence="1" type="primary">Vigan.04G207600</name>
    <name evidence="1" type="ORF">VIGAN_04207600</name>
</gene>
<dbReference type="InterPro" id="IPR039421">
    <property type="entry name" value="Type_1_exporter"/>
</dbReference>
<dbReference type="GO" id="GO:0015421">
    <property type="term" value="F:ABC-type oligopeptide transporter activity"/>
    <property type="evidence" value="ECO:0007669"/>
    <property type="project" value="TreeGrafter"/>
</dbReference>
<proteinExistence type="predicted"/>
<dbReference type="AlphaFoldDB" id="A0A0S3RVU3"/>
<evidence type="ECO:0008006" key="3">
    <source>
        <dbReference type="Google" id="ProtNLM"/>
    </source>
</evidence>
<name>A0A0S3RVU3_PHAAN</name>